<evidence type="ECO:0000256" key="3">
    <source>
        <dbReference type="ARBA" id="ARBA00022833"/>
    </source>
</evidence>
<comment type="caution">
    <text evidence="10">The sequence shown here is derived from an EMBL/GenBank/DDBJ whole genome shotgun (WGS) entry which is preliminary data.</text>
</comment>
<evidence type="ECO:0000256" key="1">
    <source>
        <dbReference type="ARBA" id="ARBA00022448"/>
    </source>
</evidence>
<dbReference type="EMBL" id="NKXS01006969">
    <property type="protein sequence ID" value="PIN00446.1"/>
    <property type="molecule type" value="Genomic_DNA"/>
</dbReference>
<protein>
    <recommendedName>
        <fullName evidence="8">Mitochondrial import inner membrane translocase subunit</fullName>
    </recommendedName>
</protein>
<evidence type="ECO:0000256" key="8">
    <source>
        <dbReference type="RuleBase" id="RU367043"/>
    </source>
</evidence>
<keyword evidence="5 8" id="KW-0811">Translocation</keyword>
<dbReference type="STRING" id="429701.A0A2G9G555"/>
<reference evidence="11" key="1">
    <citation type="journal article" date="2018" name="Gigascience">
        <title>Genome assembly of the Pink Ipe (Handroanthus impetiginosus, Bignoniaceae), a highly valued, ecologically keystone Neotropical timber forest tree.</title>
        <authorList>
            <person name="Silva-Junior O.B."/>
            <person name="Grattapaglia D."/>
            <person name="Novaes E."/>
            <person name="Collevatti R.G."/>
        </authorList>
    </citation>
    <scope>NUCLEOTIDE SEQUENCE [LARGE SCALE GENOMIC DNA]</scope>
    <source>
        <strain evidence="11">cv. UFG-1</strain>
    </source>
</reference>
<dbReference type="OrthoDB" id="1551503at2759"/>
<dbReference type="Pfam" id="PF02953">
    <property type="entry name" value="zf-Tim10_DDP"/>
    <property type="match status" value="1"/>
</dbReference>
<keyword evidence="6 8" id="KW-0496">Mitochondrion</keyword>
<keyword evidence="11" id="KW-1185">Reference proteome</keyword>
<keyword evidence="1 8" id="KW-0813">Transport</keyword>
<dbReference type="SUPFAM" id="SSF144122">
    <property type="entry name" value="Tim10-like"/>
    <property type="match status" value="1"/>
</dbReference>
<organism evidence="10 11">
    <name type="scientific">Handroanthus impetiginosus</name>
    <dbReference type="NCBI Taxonomy" id="429701"/>
    <lineage>
        <taxon>Eukaryota</taxon>
        <taxon>Viridiplantae</taxon>
        <taxon>Streptophyta</taxon>
        <taxon>Embryophyta</taxon>
        <taxon>Tracheophyta</taxon>
        <taxon>Spermatophyta</taxon>
        <taxon>Magnoliopsida</taxon>
        <taxon>eudicotyledons</taxon>
        <taxon>Gunneridae</taxon>
        <taxon>Pentapetalae</taxon>
        <taxon>asterids</taxon>
        <taxon>lamiids</taxon>
        <taxon>Lamiales</taxon>
        <taxon>Bignoniaceae</taxon>
        <taxon>Crescentiina</taxon>
        <taxon>Tabebuia alliance</taxon>
        <taxon>Handroanthus</taxon>
    </lineage>
</organism>
<dbReference type="InterPro" id="IPR004217">
    <property type="entry name" value="Tim10-like"/>
</dbReference>
<evidence type="ECO:0000256" key="4">
    <source>
        <dbReference type="ARBA" id="ARBA00022927"/>
    </source>
</evidence>
<comment type="function">
    <text evidence="8">Mitochondrial intermembrane chaperone that participates in the import and insertion of some multi-pass transmembrane proteins into the mitochondrial inner membrane. Also required for the transfer of beta-barrel precursors from the TOM complex to the sorting and assembly machinery (SAM complex) of the outer membrane. Acts as a chaperone-like protein that protects the hydrophobic precursors from aggregation and guide them through the mitochondrial intermembrane space.</text>
</comment>
<dbReference type="GO" id="GO:0046872">
    <property type="term" value="F:metal ion binding"/>
    <property type="evidence" value="ECO:0007669"/>
    <property type="project" value="UniProtKB-KW"/>
</dbReference>
<keyword evidence="3" id="KW-0862">Zinc</keyword>
<keyword evidence="8" id="KW-0472">Membrane</keyword>
<evidence type="ECO:0000256" key="7">
    <source>
        <dbReference type="ARBA" id="ARBA00023157"/>
    </source>
</evidence>
<evidence type="ECO:0000259" key="9">
    <source>
        <dbReference type="Pfam" id="PF02953"/>
    </source>
</evidence>
<keyword evidence="2" id="KW-0479">Metal-binding</keyword>
<proteinExistence type="inferred from homology"/>
<dbReference type="Gene3D" id="1.10.287.810">
    <property type="entry name" value="Mitochondrial import inner membrane translocase subunit tim13 like domains"/>
    <property type="match status" value="1"/>
</dbReference>
<evidence type="ECO:0000256" key="2">
    <source>
        <dbReference type="ARBA" id="ARBA00022723"/>
    </source>
</evidence>
<keyword evidence="8" id="KW-0999">Mitochondrion inner membrane</keyword>
<dbReference type="AlphaFoldDB" id="A0A2G9G555"/>
<comment type="subunit">
    <text evidence="8">Heterohexamer.</text>
</comment>
<evidence type="ECO:0000313" key="11">
    <source>
        <dbReference type="Proteomes" id="UP000231279"/>
    </source>
</evidence>
<dbReference type="GO" id="GO:0005743">
    <property type="term" value="C:mitochondrial inner membrane"/>
    <property type="evidence" value="ECO:0007669"/>
    <property type="project" value="UniProtKB-SubCell"/>
</dbReference>
<comment type="subcellular location">
    <subcellularLocation>
        <location evidence="8">Mitochondrion inner membrane</location>
        <topology evidence="8">Peripheral membrane protein</topology>
        <orientation evidence="8">Intermembrane side</orientation>
    </subcellularLocation>
</comment>
<dbReference type="GO" id="GO:0015031">
    <property type="term" value="P:protein transport"/>
    <property type="evidence" value="ECO:0007669"/>
    <property type="project" value="UniProtKB-KW"/>
</dbReference>
<gene>
    <name evidence="10" type="ORF">CDL12_27050</name>
</gene>
<comment type="domain">
    <text evidence="8">The twin CX3C motif contains 4 conserved Cys residues that form 2 disulfide bonds in the mitochondrial intermembrane space.</text>
</comment>
<accession>A0A2G9G555</accession>
<evidence type="ECO:0000256" key="6">
    <source>
        <dbReference type="ARBA" id="ARBA00023128"/>
    </source>
</evidence>
<evidence type="ECO:0000313" key="10">
    <source>
        <dbReference type="EMBL" id="PIN00446.1"/>
    </source>
</evidence>
<sequence length="84" mass="9721">MDPNLLAADLSYLSEEDKANISSIIDNFQIRDKRCFSDCVNNFYRKSLGKQEEDCVMRCTKKFLNLSMRVSMRFAELNPDASTQ</sequence>
<dbReference type="InterPro" id="IPR050673">
    <property type="entry name" value="Mito_inner_translocase_sub"/>
</dbReference>
<name>A0A2G9G555_9LAMI</name>
<dbReference type="Proteomes" id="UP000231279">
    <property type="component" value="Unassembled WGS sequence"/>
</dbReference>
<feature type="domain" description="Tim10-like" evidence="9">
    <location>
        <begin position="32"/>
        <end position="76"/>
    </location>
</feature>
<dbReference type="InterPro" id="IPR035427">
    <property type="entry name" value="Tim10-like_dom_sf"/>
</dbReference>
<evidence type="ECO:0000256" key="5">
    <source>
        <dbReference type="ARBA" id="ARBA00023010"/>
    </source>
</evidence>
<comment type="similarity">
    <text evidence="8">Belongs to the small Tim family.</text>
</comment>
<keyword evidence="8" id="KW-0143">Chaperone</keyword>
<keyword evidence="7 8" id="KW-1015">Disulfide bond</keyword>
<dbReference type="PANTHER" id="PTHR13172">
    <property type="entry name" value="MITOCHONDRIAL IMPORT INNER MEMBRANE TRANSLOCASE SUBUNIT TIM9B"/>
    <property type="match status" value="1"/>
</dbReference>
<keyword evidence="4 8" id="KW-0653">Protein transport</keyword>